<evidence type="ECO:0000256" key="1">
    <source>
        <dbReference type="SAM" id="MobiDB-lite"/>
    </source>
</evidence>
<dbReference type="PANTHER" id="PTHR46293:SF17">
    <property type="entry name" value="RING-TYPE DOMAIN-CONTAINING PROTEIN"/>
    <property type="match status" value="1"/>
</dbReference>
<comment type="caution">
    <text evidence="2">The sequence shown here is derived from an EMBL/GenBank/DDBJ whole genome shotgun (WGS) entry which is preliminary data.</text>
</comment>
<name>A0A833QR17_9POAL</name>
<keyword evidence="3" id="KW-1185">Reference proteome</keyword>
<reference evidence="2" key="1">
    <citation type="submission" date="2020-01" db="EMBL/GenBank/DDBJ databases">
        <title>Genome sequence of Kobresia littledalei, the first chromosome-level genome in the family Cyperaceae.</title>
        <authorList>
            <person name="Qu G."/>
        </authorList>
    </citation>
    <scope>NUCLEOTIDE SEQUENCE</scope>
    <source>
        <strain evidence="2">C.B.Clarke</strain>
        <tissue evidence="2">Leaf</tissue>
    </source>
</reference>
<accession>A0A833QR17</accession>
<dbReference type="Proteomes" id="UP000623129">
    <property type="component" value="Unassembled WGS sequence"/>
</dbReference>
<feature type="compositionally biased region" description="Basic and acidic residues" evidence="1">
    <location>
        <begin position="86"/>
        <end position="97"/>
    </location>
</feature>
<dbReference type="GO" id="GO:0004842">
    <property type="term" value="F:ubiquitin-protein transferase activity"/>
    <property type="evidence" value="ECO:0007669"/>
    <property type="project" value="InterPro"/>
</dbReference>
<dbReference type="OrthoDB" id="1305878at2759"/>
<protein>
    <submittedName>
        <fullName evidence="2">E3 ubiquitin protein ligase DRIP2-like isoform X1</fullName>
    </submittedName>
</protein>
<evidence type="ECO:0000313" key="2">
    <source>
        <dbReference type="EMBL" id="KAF3326317.1"/>
    </source>
</evidence>
<feature type="region of interest" description="Disordered" evidence="1">
    <location>
        <begin position="112"/>
        <end position="142"/>
    </location>
</feature>
<dbReference type="AlphaFoldDB" id="A0A833QR17"/>
<dbReference type="InterPro" id="IPR044807">
    <property type="entry name" value="DRIP1-like"/>
</dbReference>
<dbReference type="EMBL" id="SWLB01000018">
    <property type="protein sequence ID" value="KAF3326317.1"/>
    <property type="molecule type" value="Genomic_DNA"/>
</dbReference>
<proteinExistence type="predicted"/>
<gene>
    <name evidence="2" type="ORF">FCM35_KLT07947</name>
</gene>
<dbReference type="PANTHER" id="PTHR46293">
    <property type="entry name" value="E3 UBIQUITIN PROTEIN LIGASE DRIP1"/>
    <property type="match status" value="1"/>
</dbReference>
<feature type="region of interest" description="Disordered" evidence="1">
    <location>
        <begin position="61"/>
        <end position="99"/>
    </location>
</feature>
<organism evidence="2 3">
    <name type="scientific">Carex littledalei</name>
    <dbReference type="NCBI Taxonomy" id="544730"/>
    <lineage>
        <taxon>Eukaryota</taxon>
        <taxon>Viridiplantae</taxon>
        <taxon>Streptophyta</taxon>
        <taxon>Embryophyta</taxon>
        <taxon>Tracheophyta</taxon>
        <taxon>Spermatophyta</taxon>
        <taxon>Magnoliopsida</taxon>
        <taxon>Liliopsida</taxon>
        <taxon>Poales</taxon>
        <taxon>Cyperaceae</taxon>
        <taxon>Cyperoideae</taxon>
        <taxon>Cariceae</taxon>
        <taxon>Carex</taxon>
        <taxon>Carex subgen. Euthyceras</taxon>
    </lineage>
</organism>
<dbReference type="Gene3D" id="3.10.20.90">
    <property type="entry name" value="Phosphatidylinositol 3-kinase Catalytic Subunit, Chain A, domain 1"/>
    <property type="match status" value="1"/>
</dbReference>
<sequence length="310" mass="34844">MYLYRPDHHIQYLREKIFPIKRKKSESDKDPQNPVTPIQIQIQKVKERSLSSLVATDAQSKASRRFYLSDESSSPPLSGNAKKKLKLDQLKEEENMGTREGSVMMTYARRQISPDVDGSNSQSQKRERGAKKGLNLIKPENPSPAVKIKTGKIIRSNGKHKLSCKSEERKDNGKRFLKVRRNKGSSRKAKVSAQGLLSSKPIWFSLVASSNPEGGTVLPQLTANFLRIKDGEMNVSSIQKYVKNKLGLGAENEVEIVCRGQAISPAMTVHGLMNMWLRNESSDRIKTTVGTSAKDFIMVLSYHLKFQSQL</sequence>
<evidence type="ECO:0000313" key="3">
    <source>
        <dbReference type="Proteomes" id="UP000623129"/>
    </source>
</evidence>